<sequence>MGLLSSVLGGNKAYKESIKDLQKAKDLEMNYYQEQAYADPLQDSANQAALRQARELLMANNKRTAGSAAVTGATDESVALQKQGANQSLENITAGIASTATAKKDQAMKNYLDANRSYTEAINNVKQQQAQQESSALGGLLNTGITAAATVFGGPIGGAVASQITKKK</sequence>
<name>A0A1Q6IZ66_PHOVU</name>
<dbReference type="Proteomes" id="UP000186631">
    <property type="component" value="Unassembled WGS sequence"/>
</dbReference>
<reference evidence="2 4" key="2">
    <citation type="submission" date="2018-08" db="EMBL/GenBank/DDBJ databases">
        <title>A genome reference for cultivated species of the human gut microbiota.</title>
        <authorList>
            <person name="Zou Y."/>
            <person name="Xue W."/>
            <person name="Luo G."/>
        </authorList>
    </citation>
    <scope>NUCLEOTIDE SEQUENCE [LARGE SCALE GENOMIC DNA]</scope>
    <source>
        <strain evidence="2 4">AM13-21</strain>
    </source>
</reference>
<dbReference type="EMBL" id="QRLF01000021">
    <property type="protein sequence ID" value="RHI89383.1"/>
    <property type="molecule type" value="Genomic_DNA"/>
</dbReference>
<comment type="caution">
    <text evidence="1">The sequence shown here is derived from an EMBL/GenBank/DDBJ whole genome shotgun (WGS) entry which is preliminary data.</text>
</comment>
<protein>
    <submittedName>
        <fullName evidence="1">Uncharacterized protein</fullName>
    </submittedName>
</protein>
<gene>
    <name evidence="1" type="ORF">BHV80_11070</name>
    <name evidence="2" type="ORF">DW150_13180</name>
</gene>
<evidence type="ECO:0000313" key="1">
    <source>
        <dbReference type="EMBL" id="OKZ46135.1"/>
    </source>
</evidence>
<proteinExistence type="predicted"/>
<accession>A0A1Q6IZ66</accession>
<dbReference type="RefSeq" id="WP_117817446.1">
    <property type="nucleotide sequence ID" value="NZ_JADMTP010000005.1"/>
</dbReference>
<dbReference type="AlphaFoldDB" id="A0A1Q6IZ66"/>
<organism evidence="1 3">
    <name type="scientific">Phocaeicola vulgatus</name>
    <name type="common">Bacteroides vulgatus</name>
    <dbReference type="NCBI Taxonomy" id="821"/>
    <lineage>
        <taxon>Bacteria</taxon>
        <taxon>Pseudomonadati</taxon>
        <taxon>Bacteroidota</taxon>
        <taxon>Bacteroidia</taxon>
        <taxon>Bacteroidales</taxon>
        <taxon>Bacteroidaceae</taxon>
        <taxon>Phocaeicola</taxon>
    </lineage>
</organism>
<dbReference type="EMBL" id="MNQV01000204">
    <property type="protein sequence ID" value="OKZ46135.1"/>
    <property type="molecule type" value="Genomic_DNA"/>
</dbReference>
<dbReference type="Proteomes" id="UP000285777">
    <property type="component" value="Unassembled WGS sequence"/>
</dbReference>
<reference evidence="1 3" key="1">
    <citation type="journal article" date="2016" name="Nat. Biotechnol.">
        <title>Measurement of bacterial replication rates in microbial communities.</title>
        <authorList>
            <person name="Brown C.T."/>
            <person name="Olm M.R."/>
            <person name="Thomas B.C."/>
            <person name="Banfield J.F."/>
        </authorList>
    </citation>
    <scope>NUCLEOTIDE SEQUENCE [LARGE SCALE GENOMIC DNA]</scope>
    <source>
        <strain evidence="1">42_262</strain>
    </source>
</reference>
<evidence type="ECO:0000313" key="4">
    <source>
        <dbReference type="Proteomes" id="UP000285777"/>
    </source>
</evidence>
<evidence type="ECO:0000313" key="2">
    <source>
        <dbReference type="EMBL" id="RHI89383.1"/>
    </source>
</evidence>
<evidence type="ECO:0000313" key="3">
    <source>
        <dbReference type="Proteomes" id="UP000186631"/>
    </source>
</evidence>